<comment type="caution">
    <text evidence="1">The sequence shown here is derived from an EMBL/GenBank/DDBJ whole genome shotgun (WGS) entry which is preliminary data.</text>
</comment>
<proteinExistence type="predicted"/>
<gene>
    <name evidence="1" type="ORF">RPERSI_LOCUS12420</name>
</gene>
<keyword evidence="2" id="KW-1185">Reference proteome</keyword>
<sequence>MPIPLGKGKSTTTIGIEQALGMYLRKLSFVCIRQPSQGPTFGIKEEAASGGYAQVIPMDKFNLHLTRDIYAVTTEKDQTYLT</sequence>
<evidence type="ECO:0000313" key="2">
    <source>
        <dbReference type="Proteomes" id="UP000789920"/>
    </source>
</evidence>
<reference evidence="1" key="1">
    <citation type="submission" date="2021-06" db="EMBL/GenBank/DDBJ databases">
        <authorList>
            <person name="Kallberg Y."/>
            <person name="Tangrot J."/>
            <person name="Rosling A."/>
        </authorList>
    </citation>
    <scope>NUCLEOTIDE SEQUENCE</scope>
    <source>
        <strain evidence="1">MA461A</strain>
    </source>
</reference>
<dbReference type="EMBL" id="CAJVQC010026606">
    <property type="protein sequence ID" value="CAG8733651.1"/>
    <property type="molecule type" value="Genomic_DNA"/>
</dbReference>
<accession>A0ACA9Q2H3</accession>
<protein>
    <submittedName>
        <fullName evidence="1">35147_t:CDS:1</fullName>
    </submittedName>
</protein>
<name>A0ACA9Q2H3_9GLOM</name>
<dbReference type="Proteomes" id="UP000789920">
    <property type="component" value="Unassembled WGS sequence"/>
</dbReference>
<organism evidence="1 2">
    <name type="scientific">Racocetra persica</name>
    <dbReference type="NCBI Taxonomy" id="160502"/>
    <lineage>
        <taxon>Eukaryota</taxon>
        <taxon>Fungi</taxon>
        <taxon>Fungi incertae sedis</taxon>
        <taxon>Mucoromycota</taxon>
        <taxon>Glomeromycotina</taxon>
        <taxon>Glomeromycetes</taxon>
        <taxon>Diversisporales</taxon>
        <taxon>Gigasporaceae</taxon>
        <taxon>Racocetra</taxon>
    </lineage>
</organism>
<evidence type="ECO:0000313" key="1">
    <source>
        <dbReference type="EMBL" id="CAG8733651.1"/>
    </source>
</evidence>
<feature type="non-terminal residue" evidence="1">
    <location>
        <position position="82"/>
    </location>
</feature>